<evidence type="ECO:0008006" key="4">
    <source>
        <dbReference type="Google" id="ProtNLM"/>
    </source>
</evidence>
<gene>
    <name evidence="2" type="ORF">GCM10009613_16330</name>
</gene>
<dbReference type="Proteomes" id="UP001501414">
    <property type="component" value="Unassembled WGS sequence"/>
</dbReference>
<keyword evidence="1" id="KW-0812">Transmembrane</keyword>
<feature type="transmembrane region" description="Helical" evidence="1">
    <location>
        <begin position="28"/>
        <end position="55"/>
    </location>
</feature>
<evidence type="ECO:0000256" key="1">
    <source>
        <dbReference type="SAM" id="Phobius"/>
    </source>
</evidence>
<keyword evidence="1" id="KW-0472">Membrane</keyword>
<evidence type="ECO:0000313" key="2">
    <source>
        <dbReference type="EMBL" id="GAA1384852.1"/>
    </source>
</evidence>
<evidence type="ECO:0000313" key="3">
    <source>
        <dbReference type="Proteomes" id="UP001501414"/>
    </source>
</evidence>
<keyword evidence="3" id="KW-1185">Reference proteome</keyword>
<accession>A0ABN1XPD7</accession>
<protein>
    <recommendedName>
        <fullName evidence="4">DUF4129 domain-containing protein</fullName>
    </recommendedName>
</protein>
<proteinExistence type="predicted"/>
<organism evidence="2 3">
    <name type="scientific">Pseudonocardia kongjuensis</name>
    <dbReference type="NCBI Taxonomy" id="102227"/>
    <lineage>
        <taxon>Bacteria</taxon>
        <taxon>Bacillati</taxon>
        <taxon>Actinomycetota</taxon>
        <taxon>Actinomycetes</taxon>
        <taxon>Pseudonocardiales</taxon>
        <taxon>Pseudonocardiaceae</taxon>
        <taxon>Pseudonocardia</taxon>
    </lineage>
</organism>
<keyword evidence="1" id="KW-1133">Transmembrane helix</keyword>
<dbReference type="EMBL" id="BAAAJK010000006">
    <property type="protein sequence ID" value="GAA1384852.1"/>
    <property type="molecule type" value="Genomic_DNA"/>
</dbReference>
<reference evidence="2 3" key="1">
    <citation type="journal article" date="2019" name="Int. J. Syst. Evol. Microbiol.">
        <title>The Global Catalogue of Microorganisms (GCM) 10K type strain sequencing project: providing services to taxonomists for standard genome sequencing and annotation.</title>
        <authorList>
            <consortium name="The Broad Institute Genomics Platform"/>
            <consortium name="The Broad Institute Genome Sequencing Center for Infectious Disease"/>
            <person name="Wu L."/>
            <person name="Ma J."/>
        </authorList>
    </citation>
    <scope>NUCLEOTIDE SEQUENCE [LARGE SCALE GENOMIC DNA]</scope>
    <source>
        <strain evidence="2 3">JCM 11896</strain>
    </source>
</reference>
<feature type="transmembrane region" description="Helical" evidence="1">
    <location>
        <begin position="67"/>
        <end position="91"/>
    </location>
</feature>
<dbReference type="RefSeq" id="WP_344020030.1">
    <property type="nucleotide sequence ID" value="NZ_BAAAJK010000006.1"/>
</dbReference>
<name>A0ABN1XPD7_9PSEU</name>
<comment type="caution">
    <text evidence="2">The sequence shown here is derived from an EMBL/GenBank/DDBJ whole genome shotgun (WGS) entry which is preliminary data.</text>
</comment>
<sequence>MAPRRPAPPPGGDWRRRMRVRGRWPQHALARFGALIIGGFAALGFGVLGMIGVAVSEEPSGLDGVPGMLAILVVTVLFVGIPVGLLVGLPVQFATRAWLRSPSPDELAAMRLAQGEARPVLPPGLRAGSWWAGAYEDCVRAVTAYHAVVRTTPDGPARSWLVDVGRRLDWQLDEALRLAVLGESLDSGHAPGGPTAVTIAERLDEARTAFGQTTEQAASIALDLRSDTGFAEVRAQLDTLAAQAPHLRTEN</sequence>